<name>A0A166KSU5_9AGAM</name>
<evidence type="ECO:0000313" key="4">
    <source>
        <dbReference type="EMBL" id="KZP22219.1"/>
    </source>
</evidence>
<dbReference type="Pfam" id="PF03099">
    <property type="entry name" value="BPL_LplA_LipB"/>
    <property type="match status" value="1"/>
</dbReference>
<organism evidence="4 5">
    <name type="scientific">Athelia psychrophila</name>
    <dbReference type="NCBI Taxonomy" id="1759441"/>
    <lineage>
        <taxon>Eukaryota</taxon>
        <taxon>Fungi</taxon>
        <taxon>Dikarya</taxon>
        <taxon>Basidiomycota</taxon>
        <taxon>Agaricomycotina</taxon>
        <taxon>Agaricomycetes</taxon>
        <taxon>Agaricomycetidae</taxon>
        <taxon>Atheliales</taxon>
        <taxon>Atheliaceae</taxon>
        <taxon>Athelia</taxon>
    </lineage>
</organism>
<dbReference type="GO" id="GO:0005737">
    <property type="term" value="C:cytoplasm"/>
    <property type="evidence" value="ECO:0007669"/>
    <property type="project" value="TreeGrafter"/>
</dbReference>
<dbReference type="InterPro" id="IPR019197">
    <property type="entry name" value="Biotin-prot_ligase_N"/>
</dbReference>
<comment type="similarity">
    <text evidence="1">Belongs to the biotin--protein ligase family.</text>
</comment>
<dbReference type="EMBL" id="KV417541">
    <property type="protein sequence ID" value="KZP22219.1"/>
    <property type="molecule type" value="Genomic_DNA"/>
</dbReference>
<reference evidence="4 5" key="1">
    <citation type="journal article" date="2016" name="Mol. Biol. Evol.">
        <title>Comparative Genomics of Early-Diverging Mushroom-Forming Fungi Provides Insights into the Origins of Lignocellulose Decay Capabilities.</title>
        <authorList>
            <person name="Nagy L.G."/>
            <person name="Riley R."/>
            <person name="Tritt A."/>
            <person name="Adam C."/>
            <person name="Daum C."/>
            <person name="Floudas D."/>
            <person name="Sun H."/>
            <person name="Yadav J.S."/>
            <person name="Pangilinan J."/>
            <person name="Larsson K.H."/>
            <person name="Matsuura K."/>
            <person name="Barry K."/>
            <person name="Labutti K."/>
            <person name="Kuo R."/>
            <person name="Ohm R.A."/>
            <person name="Bhattacharya S.S."/>
            <person name="Shirouzu T."/>
            <person name="Yoshinaga Y."/>
            <person name="Martin F.M."/>
            <person name="Grigoriev I.V."/>
            <person name="Hibbett D.S."/>
        </authorList>
    </citation>
    <scope>NUCLEOTIDE SEQUENCE [LARGE SCALE GENOMIC DNA]</scope>
    <source>
        <strain evidence="4 5">CBS 109695</strain>
    </source>
</reference>
<dbReference type="AlphaFoldDB" id="A0A166KSU5"/>
<dbReference type="NCBIfam" id="TIGR00121">
    <property type="entry name" value="birA_ligase"/>
    <property type="match status" value="1"/>
</dbReference>
<dbReference type="Pfam" id="PF09825">
    <property type="entry name" value="BPL_N"/>
    <property type="match status" value="1"/>
</dbReference>
<dbReference type="InterPro" id="IPR004408">
    <property type="entry name" value="Biotin_CoA_COase_ligase"/>
</dbReference>
<dbReference type="PANTHER" id="PTHR12835">
    <property type="entry name" value="BIOTIN PROTEIN LIGASE"/>
    <property type="match status" value="1"/>
</dbReference>
<keyword evidence="2" id="KW-0436">Ligase</keyword>
<dbReference type="GO" id="GO:0004077">
    <property type="term" value="F:biotin--[biotin carboxyl-carrier protein] ligase activity"/>
    <property type="evidence" value="ECO:0007669"/>
    <property type="project" value="InterPro"/>
</dbReference>
<dbReference type="PROSITE" id="PS51733">
    <property type="entry name" value="BPL_LPL_CATALYTIC"/>
    <property type="match status" value="1"/>
</dbReference>
<dbReference type="InterPro" id="IPR004143">
    <property type="entry name" value="BPL_LPL_catalytic"/>
</dbReference>
<evidence type="ECO:0000259" key="3">
    <source>
        <dbReference type="PROSITE" id="PS51733"/>
    </source>
</evidence>
<dbReference type="InterPro" id="IPR045864">
    <property type="entry name" value="aa-tRNA-synth_II/BPL/LPL"/>
</dbReference>
<dbReference type="Proteomes" id="UP000076532">
    <property type="component" value="Unassembled WGS sequence"/>
</dbReference>
<evidence type="ECO:0000313" key="5">
    <source>
        <dbReference type="Proteomes" id="UP000076532"/>
    </source>
</evidence>
<dbReference type="STRING" id="436010.A0A166KSU5"/>
<protein>
    <submittedName>
        <fullName evidence="4">Class II aaRS and biotin synthetase</fullName>
    </submittedName>
</protein>
<feature type="domain" description="BPL/LPL catalytic" evidence="3">
    <location>
        <begin position="345"/>
        <end position="543"/>
    </location>
</feature>
<dbReference type="CDD" id="cd16442">
    <property type="entry name" value="BPL"/>
    <property type="match status" value="1"/>
</dbReference>
<dbReference type="OrthoDB" id="10250105at2759"/>
<evidence type="ECO:0000256" key="2">
    <source>
        <dbReference type="ARBA" id="ARBA00022598"/>
    </source>
</evidence>
<gene>
    <name evidence="4" type="ORF">FIBSPDRAFT_910561</name>
</gene>
<keyword evidence="5" id="KW-1185">Reference proteome</keyword>
<sequence length="570" mass="61215">MNVLVYAGPEVLQASLKHTLSTLRSILVPHYTVQSISRESLVSHPWSTSCALLVLPGCYALTPSPSIALIKGFVENGGAFLALSSGAAYTSASQGVGISSFSGIGTGISRDQALRFRDTSSNESLKPTFNLGPKAATSSVSLRLASGQELAEVQYNGSSFEGFEGATNSKTLAWIGDKIAAVRCDMSKGKVALWAPSVELPVPGEPNVATDRQTALRDTLTSLGLNLSSGTPISAPLPQYLSVSPDRQDIITQILKPYFDGSLKVLKERHDVDTLQFHDADSDEAKQVLIEARARSTSAAPSDPSEWQPKHIFVSRDGTLPAETTYFDISLYYSALSAARKLNGLSSSDDNSRWGMGEALLYTEAVTSTQIMFDSNPGFMSTLGTPLLSLASHQLSGRGRGSNIWLSPSGCLQFSLLLRVPSMGAKLVFVQYLFGLAVAEACRDAGVLGDLGSHVRLKWPNDLYAIVGEGPSGMKKIGGILVNTRSCGNETEIIIGCGLNVLTESPIFSLAQLVPESSSTNLSMERTAAIIMATFETMWDKFCTPNGVSFEPLMDLYLERWLHSYVRFPL</sequence>
<evidence type="ECO:0000256" key="1">
    <source>
        <dbReference type="ARBA" id="ARBA00009934"/>
    </source>
</evidence>
<dbReference type="PANTHER" id="PTHR12835:SF5">
    <property type="entry name" value="BIOTIN--PROTEIN LIGASE"/>
    <property type="match status" value="1"/>
</dbReference>
<dbReference type="SUPFAM" id="SSF55681">
    <property type="entry name" value="Class II aaRS and biotin synthetases"/>
    <property type="match status" value="1"/>
</dbReference>
<proteinExistence type="inferred from homology"/>
<dbReference type="Gene3D" id="3.30.930.10">
    <property type="entry name" value="Bira Bifunctional Protein, Domain 2"/>
    <property type="match status" value="1"/>
</dbReference>
<accession>A0A166KSU5</accession>